<dbReference type="EMBL" id="AP008231">
    <property type="protein sequence ID" value="BAD79350.1"/>
    <property type="molecule type" value="Genomic_DNA"/>
</dbReference>
<dbReference type="KEGG" id="syc:syc1160_c"/>
<dbReference type="GO" id="GO:0016020">
    <property type="term" value="C:membrane"/>
    <property type="evidence" value="ECO:0007669"/>
    <property type="project" value="UniProtKB-SubCell"/>
</dbReference>
<proteinExistence type="predicted"/>
<feature type="transmembrane region" description="Helical" evidence="5">
    <location>
        <begin position="12"/>
        <end position="32"/>
    </location>
</feature>
<feature type="transmembrane region" description="Helical" evidence="5">
    <location>
        <begin position="159"/>
        <end position="180"/>
    </location>
</feature>
<dbReference type="PANTHER" id="PTHR10361:SF28">
    <property type="entry name" value="P3 PROTEIN-RELATED"/>
    <property type="match status" value="1"/>
</dbReference>
<feature type="transmembrane region" description="Helical" evidence="5">
    <location>
        <begin position="283"/>
        <end position="305"/>
    </location>
</feature>
<feature type="transmembrane region" description="Helical" evidence="5">
    <location>
        <begin position="125"/>
        <end position="147"/>
    </location>
</feature>
<dbReference type="Gene3D" id="1.20.1530.20">
    <property type="match status" value="1"/>
</dbReference>
<dbReference type="AlphaFoldDB" id="A0A0H3K8P3"/>
<evidence type="ECO:0000256" key="2">
    <source>
        <dbReference type="ARBA" id="ARBA00022692"/>
    </source>
</evidence>
<dbReference type="Pfam" id="PF01758">
    <property type="entry name" value="SBF"/>
    <property type="match status" value="1"/>
</dbReference>
<sequence length="324" mass="34510">MQRTMADRLTNLFPFWLLLIGAIALRWPQIFIGLNQGNLPVLILTLVMLGMGLTLSLDDFQRVSRLPRAVLTGFCAQYLIMPFLGWAIGAALQLPTALAVGLILVGTCPGGTASNLITYIARADVALSVVMTLASTLAAVVMTPLLTQFLAGAYVPVNGWLLFAQTLQVVILPVAIGVALNRWTPRLVRQVLPIAPLLSVVGICLICAATFSANAEAIVQQGRQMLLGVFLLHSLGFALGFGFAKLFGYSQAIARTIAIEVGMQNSGLAIILARQAFPLLPLAAAIGAISGVMHSLVGSFLAVIWRSQAQRQSEAVQPHNSLTM</sequence>
<feature type="transmembrane region" description="Helical" evidence="5">
    <location>
        <begin position="225"/>
        <end position="244"/>
    </location>
</feature>
<evidence type="ECO:0000256" key="5">
    <source>
        <dbReference type="SAM" id="Phobius"/>
    </source>
</evidence>
<evidence type="ECO:0000256" key="1">
    <source>
        <dbReference type="ARBA" id="ARBA00004141"/>
    </source>
</evidence>
<dbReference type="PANTHER" id="PTHR10361">
    <property type="entry name" value="SODIUM-BILE ACID COTRANSPORTER"/>
    <property type="match status" value="1"/>
</dbReference>
<organism evidence="6 7">
    <name type="scientific">Synechococcus sp. (strain ATCC 27144 / PCC 6301 / SAUG 1402/1)</name>
    <name type="common">Anacystis nidulans</name>
    <dbReference type="NCBI Taxonomy" id="269084"/>
    <lineage>
        <taxon>Bacteria</taxon>
        <taxon>Bacillati</taxon>
        <taxon>Cyanobacteriota</taxon>
        <taxon>Cyanophyceae</taxon>
        <taxon>Synechococcales</taxon>
        <taxon>Synechococcaceae</taxon>
        <taxon>Synechococcus</taxon>
    </lineage>
</organism>
<keyword evidence="4 5" id="KW-0472">Membrane</keyword>
<dbReference type="InterPro" id="IPR038770">
    <property type="entry name" value="Na+/solute_symporter_sf"/>
</dbReference>
<feature type="transmembrane region" description="Helical" evidence="5">
    <location>
        <begin position="256"/>
        <end position="277"/>
    </location>
</feature>
<comment type="subcellular location">
    <subcellularLocation>
        <location evidence="1">Membrane</location>
        <topology evidence="1">Multi-pass membrane protein</topology>
    </subcellularLocation>
</comment>
<evidence type="ECO:0000256" key="4">
    <source>
        <dbReference type="ARBA" id="ARBA00023136"/>
    </source>
</evidence>
<protein>
    <submittedName>
        <fullName evidence="6">Sodium-dependent transporter</fullName>
    </submittedName>
</protein>
<accession>A0A0H3K8P3</accession>
<feature type="transmembrane region" description="Helical" evidence="5">
    <location>
        <begin position="94"/>
        <end position="113"/>
    </location>
</feature>
<dbReference type="Proteomes" id="UP000001175">
    <property type="component" value="Chromosome"/>
</dbReference>
<gene>
    <name evidence="6" type="ordered locus">syc1160_c</name>
</gene>
<evidence type="ECO:0000313" key="6">
    <source>
        <dbReference type="EMBL" id="BAD79350.1"/>
    </source>
</evidence>
<evidence type="ECO:0000313" key="7">
    <source>
        <dbReference type="Proteomes" id="UP000001175"/>
    </source>
</evidence>
<feature type="transmembrane region" description="Helical" evidence="5">
    <location>
        <begin position="38"/>
        <end position="57"/>
    </location>
</feature>
<keyword evidence="2 5" id="KW-0812">Transmembrane</keyword>
<dbReference type="eggNOG" id="COG0385">
    <property type="taxonomic scope" value="Bacteria"/>
</dbReference>
<keyword evidence="3 5" id="KW-1133">Transmembrane helix</keyword>
<dbReference type="InterPro" id="IPR002657">
    <property type="entry name" value="BilAc:Na_symport/Acr3"/>
</dbReference>
<feature type="transmembrane region" description="Helical" evidence="5">
    <location>
        <begin position="69"/>
        <end position="88"/>
    </location>
</feature>
<reference evidence="6 7" key="1">
    <citation type="journal article" date="2007" name="Photosyn. Res.">
        <title>Complete nucleotide sequence of the freshwater unicellular cyanobacterium Synechococcus elongatus PCC 6301 chromosome: gene content and organization.</title>
        <authorList>
            <person name="Sugita C."/>
            <person name="Ogata K."/>
            <person name="Shikata M."/>
            <person name="Jikuya H."/>
            <person name="Takano J."/>
            <person name="Furumichi M."/>
            <person name="Kanehisa M."/>
            <person name="Omata T."/>
            <person name="Sugiura M."/>
            <person name="Sugita M."/>
        </authorList>
    </citation>
    <scope>NUCLEOTIDE SEQUENCE [LARGE SCALE GENOMIC DNA]</scope>
    <source>
        <strain evidence="7">ATCC 27144 / PCC 6301 / SAUG 1402/1</strain>
    </source>
</reference>
<name>A0A0H3K8P3_SYNP6</name>
<dbReference type="InterPro" id="IPR004710">
    <property type="entry name" value="Bilac:Na_transpt"/>
</dbReference>
<feature type="transmembrane region" description="Helical" evidence="5">
    <location>
        <begin position="192"/>
        <end position="213"/>
    </location>
</feature>
<evidence type="ECO:0000256" key="3">
    <source>
        <dbReference type="ARBA" id="ARBA00022989"/>
    </source>
</evidence>